<feature type="domain" description="SIS" evidence="1">
    <location>
        <begin position="33"/>
        <end position="208"/>
    </location>
</feature>
<dbReference type="PROSITE" id="PS51464">
    <property type="entry name" value="SIS"/>
    <property type="match status" value="1"/>
</dbReference>
<proteinExistence type="predicted"/>
<dbReference type="EMBL" id="BAABHJ010000005">
    <property type="protein sequence ID" value="GAA4605108.1"/>
    <property type="molecule type" value="Genomic_DNA"/>
</dbReference>
<dbReference type="RefSeq" id="WP_345351180.1">
    <property type="nucleotide sequence ID" value="NZ_BAABHJ010000005.1"/>
</dbReference>
<dbReference type="Pfam" id="PF13580">
    <property type="entry name" value="SIS_2"/>
    <property type="match status" value="1"/>
</dbReference>
<organism evidence="2 3">
    <name type="scientific">Actinoallomurus liliacearum</name>
    <dbReference type="NCBI Taxonomy" id="1080073"/>
    <lineage>
        <taxon>Bacteria</taxon>
        <taxon>Bacillati</taxon>
        <taxon>Actinomycetota</taxon>
        <taxon>Actinomycetes</taxon>
        <taxon>Streptosporangiales</taxon>
        <taxon>Thermomonosporaceae</taxon>
        <taxon>Actinoallomurus</taxon>
    </lineage>
</organism>
<dbReference type="Proteomes" id="UP001500212">
    <property type="component" value="Unassembled WGS sequence"/>
</dbReference>
<comment type="caution">
    <text evidence="2">The sequence shown here is derived from an EMBL/GenBank/DDBJ whole genome shotgun (WGS) entry which is preliminary data.</text>
</comment>
<evidence type="ECO:0000313" key="2">
    <source>
        <dbReference type="EMBL" id="GAA4605108.1"/>
    </source>
</evidence>
<dbReference type="PANTHER" id="PTHR30390">
    <property type="entry name" value="SEDOHEPTULOSE 7-PHOSPHATE ISOMERASE / DNAA INITIATOR-ASSOCIATING FACTOR FOR REPLICATION INITIATION"/>
    <property type="match status" value="1"/>
</dbReference>
<keyword evidence="3" id="KW-1185">Reference proteome</keyword>
<dbReference type="InterPro" id="IPR050099">
    <property type="entry name" value="SIS_GmhA/DiaA_subfam"/>
</dbReference>
<protein>
    <recommendedName>
        <fullName evidence="1">SIS domain-containing protein</fullName>
    </recommendedName>
</protein>
<accession>A0ABP8TD76</accession>
<dbReference type="CDD" id="cd05006">
    <property type="entry name" value="SIS_GmhA"/>
    <property type="match status" value="1"/>
</dbReference>
<dbReference type="PANTHER" id="PTHR30390:SF8">
    <property type="entry name" value="SUGAR ISOMERASE (SIS)"/>
    <property type="match status" value="1"/>
</dbReference>
<reference evidence="3" key="1">
    <citation type="journal article" date="2019" name="Int. J. Syst. Evol. Microbiol.">
        <title>The Global Catalogue of Microorganisms (GCM) 10K type strain sequencing project: providing services to taxonomists for standard genome sequencing and annotation.</title>
        <authorList>
            <consortium name="The Broad Institute Genomics Platform"/>
            <consortium name="The Broad Institute Genome Sequencing Center for Infectious Disease"/>
            <person name="Wu L."/>
            <person name="Ma J."/>
        </authorList>
    </citation>
    <scope>NUCLEOTIDE SEQUENCE [LARGE SCALE GENOMIC DNA]</scope>
    <source>
        <strain evidence="3">JCM 17938</strain>
    </source>
</reference>
<dbReference type="SUPFAM" id="SSF53697">
    <property type="entry name" value="SIS domain"/>
    <property type="match status" value="1"/>
</dbReference>
<dbReference type="InterPro" id="IPR035461">
    <property type="entry name" value="GmhA/DiaA"/>
</dbReference>
<dbReference type="InterPro" id="IPR001347">
    <property type="entry name" value="SIS_dom"/>
</dbReference>
<evidence type="ECO:0000259" key="1">
    <source>
        <dbReference type="PROSITE" id="PS51464"/>
    </source>
</evidence>
<dbReference type="InterPro" id="IPR046348">
    <property type="entry name" value="SIS_dom_sf"/>
</dbReference>
<evidence type="ECO:0000313" key="3">
    <source>
        <dbReference type="Proteomes" id="UP001500212"/>
    </source>
</evidence>
<sequence>MSLTETIELYLTEKRRILDAFPVAVLERAAEMLFATYDRGGTVYAMANGGNAGTLDHFYCDFKHHPFVTEDKTRPLPADVRRLSFVNLCGSAAELTGLVNDIGFEDMFAAALAPIVTANDLVMAYSGSGNSANVTKALEVAVAAGAGTFAMTKGDGGRCRELAEVCLVVPGTSRFPGQVGKNDNNFHFEDLMLSINHILVGLLKERVAARHPAD</sequence>
<gene>
    <name evidence="2" type="ORF">GCM10023195_17640</name>
</gene>
<dbReference type="Gene3D" id="3.40.50.10490">
    <property type="entry name" value="Glucose-6-phosphate isomerase like protein, domain 1"/>
    <property type="match status" value="1"/>
</dbReference>
<name>A0ABP8TD76_9ACTN</name>